<dbReference type="PANTHER" id="PTHR38481">
    <property type="entry name" value="HYALURONATE LYASE"/>
    <property type="match status" value="1"/>
</dbReference>
<name>A0ABP3Z7U6_9ACTN</name>
<keyword evidence="3 7" id="KW-0456">Lyase</keyword>
<reference evidence="8" key="1">
    <citation type="journal article" date="2019" name="Int. J. Syst. Evol. Microbiol.">
        <title>The Global Catalogue of Microorganisms (GCM) 10K type strain sequencing project: providing services to taxonomists for standard genome sequencing and annotation.</title>
        <authorList>
            <consortium name="The Broad Institute Genomics Platform"/>
            <consortium name="The Broad Institute Genome Sequencing Center for Infectious Disease"/>
            <person name="Wu L."/>
            <person name="Ma J."/>
        </authorList>
    </citation>
    <scope>NUCLEOTIDE SEQUENCE [LARGE SCALE GENOMIC DNA]</scope>
    <source>
        <strain evidence="8">JCM 11136</strain>
    </source>
</reference>
<sequence>MSRRSLLGLGELALLPGGAAAPLNAGPLNGALSDDGDLARIGHRWRALATRPGTAAVRAIAPTATSLWPDLPYPSYTETPARLLAMARTGDPALADPVARGIEHYVRHVYTPGASADGNWWNWRIGIPRRLLEAALLIGPSRADRPLVEAVDHFVHPCHLAAYEGHSTAANRVDLCQVMLLRAVVGADPARAALAASALTPVFPYVSEGDGLYRDGTFIQHSTVPYQGGYGRVLLSGLATLFAVLRGTRWATSDQRVFDLVEKSFAPFMHDGFCMDLVSGRGIGRHPYGDRRRGREVAQAVLLLGESASPAERTRWRGLVRGWGFADLAPEAETVEPAEGHRLMAMSARAVHRRREWVAGLSMASYRIAHYEHGNGENLRGWHTGAGMLYWWARGHREQYSDHFWQSVDPYRLPGTTVSTLRLPDGAGAAWGGECPPARWVGGATDGHFACVGQHLYGLGSTLEAFKSWFFLDDAVLCLGAGIRCADGVPVETIVDNRRTDAALTLGGGWAHLAGHGGYVVDGPLRTLREERGTVRRAYTTLWLDHGTDPDAASYRYLLLPGASPELTRARAADPGWVDVLANTDRGQGVSVASAGLTAVNFWQPGTVGPLTASAPCAVLVRERGDGTATLTVADPRRDLDGLTVTWDRPVAAVVRGHPLLTRARTGRRLTLRWGRLADRGGSSKTVVVRLQSAK</sequence>
<dbReference type="InterPro" id="IPR038970">
    <property type="entry name" value="Lyase_8"/>
</dbReference>
<dbReference type="InterPro" id="IPR003159">
    <property type="entry name" value="Lyase_8_central_dom"/>
</dbReference>
<comment type="caution">
    <text evidence="7">The sequence shown here is derived from an EMBL/GenBank/DDBJ whole genome shotgun (WGS) entry which is preliminary data.</text>
</comment>
<dbReference type="Pfam" id="PF08124">
    <property type="entry name" value="Lyase_8_N"/>
    <property type="match status" value="1"/>
</dbReference>
<feature type="domain" description="Polysaccharide lyase family 8 central" evidence="4">
    <location>
        <begin position="345"/>
        <end position="505"/>
    </location>
</feature>
<dbReference type="InterPro" id="IPR008929">
    <property type="entry name" value="Chondroitin_lyas"/>
</dbReference>
<dbReference type="GO" id="GO:0016829">
    <property type="term" value="F:lyase activity"/>
    <property type="evidence" value="ECO:0007669"/>
    <property type="project" value="UniProtKB-KW"/>
</dbReference>
<dbReference type="SUPFAM" id="SSF74650">
    <property type="entry name" value="Galactose mutarotase-like"/>
    <property type="match status" value="1"/>
</dbReference>
<comment type="similarity">
    <text evidence="1">Belongs to the polysaccharide lyase 8 family.</text>
</comment>
<dbReference type="InterPro" id="IPR012970">
    <property type="entry name" value="Lyase_8_alpha_N"/>
</dbReference>
<gene>
    <name evidence="7" type="ORF">GCM10009560_10640</name>
</gene>
<evidence type="ECO:0000259" key="4">
    <source>
        <dbReference type="Pfam" id="PF02278"/>
    </source>
</evidence>
<feature type="domain" description="Polysaccharide lyase family 8 C-terminal" evidence="5">
    <location>
        <begin position="580"/>
        <end position="643"/>
    </location>
</feature>
<dbReference type="Gene3D" id="1.50.10.100">
    <property type="entry name" value="Chondroitin AC/alginate lyase"/>
    <property type="match status" value="1"/>
</dbReference>
<accession>A0ABP3Z7U6</accession>
<keyword evidence="2" id="KW-0732">Signal</keyword>
<keyword evidence="8" id="KW-1185">Reference proteome</keyword>
<dbReference type="InterPro" id="IPR011071">
    <property type="entry name" value="Lyase_8-like_C"/>
</dbReference>
<evidence type="ECO:0000259" key="6">
    <source>
        <dbReference type="Pfam" id="PF08124"/>
    </source>
</evidence>
<dbReference type="Proteomes" id="UP001501578">
    <property type="component" value="Unassembled WGS sequence"/>
</dbReference>
<dbReference type="InterPro" id="IPR004103">
    <property type="entry name" value="Lyase_8_C"/>
</dbReference>
<dbReference type="Pfam" id="PF02884">
    <property type="entry name" value="Lyase_8_C"/>
    <property type="match status" value="1"/>
</dbReference>
<dbReference type="InterPro" id="IPR011013">
    <property type="entry name" value="Gal_mutarotase_sf_dom"/>
</dbReference>
<dbReference type="SUPFAM" id="SSF49863">
    <property type="entry name" value="Hyaluronate lyase-like, C-terminal domain"/>
    <property type="match status" value="1"/>
</dbReference>
<dbReference type="PANTHER" id="PTHR38481:SF1">
    <property type="entry name" value="HYALURONATE LYASE"/>
    <property type="match status" value="1"/>
</dbReference>
<proteinExistence type="inferred from homology"/>
<evidence type="ECO:0000256" key="1">
    <source>
        <dbReference type="ARBA" id="ARBA00006699"/>
    </source>
</evidence>
<evidence type="ECO:0000313" key="7">
    <source>
        <dbReference type="EMBL" id="GAA0915896.1"/>
    </source>
</evidence>
<evidence type="ECO:0000259" key="5">
    <source>
        <dbReference type="Pfam" id="PF02884"/>
    </source>
</evidence>
<dbReference type="Pfam" id="PF02278">
    <property type="entry name" value="Lyase_8"/>
    <property type="match status" value="1"/>
</dbReference>
<protein>
    <submittedName>
        <fullName evidence="7">Polysaccharide lyase 8 family protein</fullName>
    </submittedName>
</protein>
<dbReference type="EMBL" id="BAAAHQ010000004">
    <property type="protein sequence ID" value="GAA0915896.1"/>
    <property type="molecule type" value="Genomic_DNA"/>
</dbReference>
<evidence type="ECO:0000313" key="8">
    <source>
        <dbReference type="Proteomes" id="UP001501578"/>
    </source>
</evidence>
<dbReference type="Gene3D" id="2.60.220.10">
    <property type="entry name" value="Polysaccharide lyase family 8-like, C-terminal"/>
    <property type="match status" value="1"/>
</dbReference>
<dbReference type="CDD" id="cd01083">
    <property type="entry name" value="GAG_Lyase"/>
    <property type="match status" value="1"/>
</dbReference>
<evidence type="ECO:0000256" key="3">
    <source>
        <dbReference type="ARBA" id="ARBA00023239"/>
    </source>
</evidence>
<organism evidence="7 8">
    <name type="scientific">Nonomuraea longicatena</name>
    <dbReference type="NCBI Taxonomy" id="83682"/>
    <lineage>
        <taxon>Bacteria</taxon>
        <taxon>Bacillati</taxon>
        <taxon>Actinomycetota</taxon>
        <taxon>Actinomycetes</taxon>
        <taxon>Streptosporangiales</taxon>
        <taxon>Streptosporangiaceae</taxon>
        <taxon>Nonomuraea</taxon>
    </lineage>
</organism>
<dbReference type="SUPFAM" id="SSF48230">
    <property type="entry name" value="Chondroitin AC/alginate lyase"/>
    <property type="match status" value="1"/>
</dbReference>
<dbReference type="InterPro" id="IPR014718">
    <property type="entry name" value="GH-type_carb-bd"/>
</dbReference>
<dbReference type="Gene3D" id="2.70.98.10">
    <property type="match status" value="1"/>
</dbReference>
<feature type="domain" description="Polysaccharide lyase 8 N-terminal alpha-helical" evidence="6">
    <location>
        <begin position="89"/>
        <end position="320"/>
    </location>
</feature>
<evidence type="ECO:0000256" key="2">
    <source>
        <dbReference type="ARBA" id="ARBA00022729"/>
    </source>
</evidence>